<sequence length="215" mass="24227">ALENKVANDAGKKSTKVPRKENEIQDPVKEGDNNDQEKDLRDQEEAFRKQCEQEFERLFDQEEAANTNSTNRLNTISSPVNAVNSSFTTMDPGRERAQRNEFKSMFGQDRDANGNKMFTPVSATGSTYVNIGGSIPINFATLPNVDLPTDPLMPDLKDTDVSPIPTTRIHKDHPKEQNIKDPLLALQTRRMTKTSQEHAMVNYFKNQENQSQGLS</sequence>
<evidence type="ECO:0000256" key="1">
    <source>
        <dbReference type="SAM" id="MobiDB-lite"/>
    </source>
</evidence>
<comment type="caution">
    <text evidence="2">The sequence shown here is derived from an EMBL/GenBank/DDBJ whole genome shotgun (WGS) entry which is preliminary data.</text>
</comment>
<feature type="region of interest" description="Disordered" evidence="1">
    <location>
        <begin position="1"/>
        <end position="51"/>
    </location>
</feature>
<name>A0A699KQK1_TANCI</name>
<evidence type="ECO:0000313" key="2">
    <source>
        <dbReference type="EMBL" id="GFB06511.1"/>
    </source>
</evidence>
<organism evidence="2">
    <name type="scientific">Tanacetum cinerariifolium</name>
    <name type="common">Dalmatian daisy</name>
    <name type="synonym">Chrysanthemum cinerariifolium</name>
    <dbReference type="NCBI Taxonomy" id="118510"/>
    <lineage>
        <taxon>Eukaryota</taxon>
        <taxon>Viridiplantae</taxon>
        <taxon>Streptophyta</taxon>
        <taxon>Embryophyta</taxon>
        <taxon>Tracheophyta</taxon>
        <taxon>Spermatophyta</taxon>
        <taxon>Magnoliopsida</taxon>
        <taxon>eudicotyledons</taxon>
        <taxon>Gunneridae</taxon>
        <taxon>Pentapetalae</taxon>
        <taxon>asterids</taxon>
        <taxon>campanulids</taxon>
        <taxon>Asterales</taxon>
        <taxon>Asteraceae</taxon>
        <taxon>Asteroideae</taxon>
        <taxon>Anthemideae</taxon>
        <taxon>Anthemidinae</taxon>
        <taxon>Tanacetum</taxon>
    </lineage>
</organism>
<proteinExistence type="predicted"/>
<dbReference type="EMBL" id="BKCJ010544520">
    <property type="protein sequence ID" value="GFB06511.1"/>
    <property type="molecule type" value="Genomic_DNA"/>
</dbReference>
<reference evidence="2" key="1">
    <citation type="journal article" date="2019" name="Sci. Rep.">
        <title>Draft genome of Tanacetum cinerariifolium, the natural source of mosquito coil.</title>
        <authorList>
            <person name="Yamashiro T."/>
            <person name="Shiraishi A."/>
            <person name="Satake H."/>
            <person name="Nakayama K."/>
        </authorList>
    </citation>
    <scope>NUCLEOTIDE SEQUENCE</scope>
</reference>
<feature type="compositionally biased region" description="Basic and acidic residues" evidence="1">
    <location>
        <begin position="18"/>
        <end position="51"/>
    </location>
</feature>
<gene>
    <name evidence="2" type="ORF">Tci_678482</name>
</gene>
<feature type="compositionally biased region" description="Polar residues" evidence="1">
    <location>
        <begin position="204"/>
        <end position="215"/>
    </location>
</feature>
<accession>A0A699KQK1</accession>
<dbReference type="AlphaFoldDB" id="A0A699KQK1"/>
<feature type="non-terminal residue" evidence="2">
    <location>
        <position position="1"/>
    </location>
</feature>
<feature type="region of interest" description="Disordered" evidence="1">
    <location>
        <begin position="194"/>
        <end position="215"/>
    </location>
</feature>
<protein>
    <submittedName>
        <fullName evidence="2">Uncharacterized protein</fullName>
    </submittedName>
</protein>